<dbReference type="InterPro" id="IPR044730">
    <property type="entry name" value="RNase_H-like_dom_plant"/>
</dbReference>
<protein>
    <recommendedName>
        <fullName evidence="2">RNase H type-1 domain-containing protein</fullName>
    </recommendedName>
</protein>
<feature type="domain" description="RNase H type-1" evidence="2">
    <location>
        <begin position="48"/>
        <end position="146"/>
    </location>
</feature>
<evidence type="ECO:0000313" key="3">
    <source>
        <dbReference type="EMBL" id="KAK9923853.1"/>
    </source>
</evidence>
<dbReference type="SUPFAM" id="SSF53098">
    <property type="entry name" value="Ribonuclease H-like"/>
    <property type="match status" value="1"/>
</dbReference>
<organism evidence="3 4">
    <name type="scientific">Rubus argutus</name>
    <name type="common">Southern blackberry</name>
    <dbReference type="NCBI Taxonomy" id="59490"/>
    <lineage>
        <taxon>Eukaryota</taxon>
        <taxon>Viridiplantae</taxon>
        <taxon>Streptophyta</taxon>
        <taxon>Embryophyta</taxon>
        <taxon>Tracheophyta</taxon>
        <taxon>Spermatophyta</taxon>
        <taxon>Magnoliopsida</taxon>
        <taxon>eudicotyledons</taxon>
        <taxon>Gunneridae</taxon>
        <taxon>Pentapetalae</taxon>
        <taxon>rosids</taxon>
        <taxon>fabids</taxon>
        <taxon>Rosales</taxon>
        <taxon>Rosaceae</taxon>
        <taxon>Rosoideae</taxon>
        <taxon>Rosoideae incertae sedis</taxon>
        <taxon>Rubus</taxon>
    </lineage>
</organism>
<accession>A0AAW1WI78</accession>
<dbReference type="Proteomes" id="UP001457282">
    <property type="component" value="Unassembled WGS sequence"/>
</dbReference>
<dbReference type="InterPro" id="IPR052929">
    <property type="entry name" value="RNase_H-like_EbsB-rel"/>
</dbReference>
<evidence type="ECO:0000313" key="4">
    <source>
        <dbReference type="Proteomes" id="UP001457282"/>
    </source>
</evidence>
<sequence length="153" mass="16876">MEDKRWGKDKVRKQQALDHRNNTGNGQTASESVRCPWTPPLATWMKLNFDGACDLKQCKVGLGAVIRDDSGVLRGAMAIPYKLPLSPLATEATALCHVLGVSKIEIEGDALSVLKALDSYSLDLSEIGAVVEEIKLLMRNFDMVYTGIMLRRQ</sequence>
<dbReference type="InterPro" id="IPR002156">
    <property type="entry name" value="RNaseH_domain"/>
</dbReference>
<evidence type="ECO:0000259" key="2">
    <source>
        <dbReference type="Pfam" id="PF13456"/>
    </source>
</evidence>
<reference evidence="3 4" key="1">
    <citation type="journal article" date="2023" name="G3 (Bethesda)">
        <title>A chromosome-length genome assembly and annotation of blackberry (Rubus argutus, cv. 'Hillquist').</title>
        <authorList>
            <person name="Bruna T."/>
            <person name="Aryal R."/>
            <person name="Dudchenko O."/>
            <person name="Sargent D.J."/>
            <person name="Mead D."/>
            <person name="Buti M."/>
            <person name="Cavallini A."/>
            <person name="Hytonen T."/>
            <person name="Andres J."/>
            <person name="Pham M."/>
            <person name="Weisz D."/>
            <person name="Mascagni F."/>
            <person name="Usai G."/>
            <person name="Natali L."/>
            <person name="Bassil N."/>
            <person name="Fernandez G.E."/>
            <person name="Lomsadze A."/>
            <person name="Armour M."/>
            <person name="Olukolu B."/>
            <person name="Poorten T."/>
            <person name="Britton C."/>
            <person name="Davik J."/>
            <person name="Ashrafi H."/>
            <person name="Aiden E.L."/>
            <person name="Borodovsky M."/>
            <person name="Worthington M."/>
        </authorList>
    </citation>
    <scope>NUCLEOTIDE SEQUENCE [LARGE SCALE GENOMIC DNA]</scope>
    <source>
        <strain evidence="3">PI 553951</strain>
    </source>
</reference>
<keyword evidence="4" id="KW-1185">Reference proteome</keyword>
<feature type="compositionally biased region" description="Polar residues" evidence="1">
    <location>
        <begin position="22"/>
        <end position="31"/>
    </location>
</feature>
<feature type="region of interest" description="Disordered" evidence="1">
    <location>
        <begin position="1"/>
        <end position="32"/>
    </location>
</feature>
<dbReference type="PANTHER" id="PTHR47074">
    <property type="entry name" value="BNAC02G40300D PROTEIN"/>
    <property type="match status" value="1"/>
</dbReference>
<gene>
    <name evidence="3" type="ORF">M0R45_032251</name>
</gene>
<dbReference type="GO" id="GO:0003676">
    <property type="term" value="F:nucleic acid binding"/>
    <property type="evidence" value="ECO:0007669"/>
    <property type="project" value="InterPro"/>
</dbReference>
<dbReference type="EMBL" id="JBEDUW010000006">
    <property type="protein sequence ID" value="KAK9923853.1"/>
    <property type="molecule type" value="Genomic_DNA"/>
</dbReference>
<dbReference type="CDD" id="cd06222">
    <property type="entry name" value="RNase_H_like"/>
    <property type="match status" value="1"/>
</dbReference>
<dbReference type="GO" id="GO:0004523">
    <property type="term" value="F:RNA-DNA hybrid ribonuclease activity"/>
    <property type="evidence" value="ECO:0007669"/>
    <property type="project" value="InterPro"/>
</dbReference>
<dbReference type="PANTHER" id="PTHR47074:SF48">
    <property type="entry name" value="POLYNUCLEOTIDYL TRANSFERASE, RIBONUCLEASE H-LIKE SUPERFAMILY PROTEIN"/>
    <property type="match status" value="1"/>
</dbReference>
<evidence type="ECO:0000256" key="1">
    <source>
        <dbReference type="SAM" id="MobiDB-lite"/>
    </source>
</evidence>
<dbReference type="InterPro" id="IPR012337">
    <property type="entry name" value="RNaseH-like_sf"/>
</dbReference>
<dbReference type="Pfam" id="PF13456">
    <property type="entry name" value="RVT_3"/>
    <property type="match status" value="1"/>
</dbReference>
<dbReference type="AlphaFoldDB" id="A0AAW1WI78"/>
<comment type="caution">
    <text evidence="3">The sequence shown here is derived from an EMBL/GenBank/DDBJ whole genome shotgun (WGS) entry which is preliminary data.</text>
</comment>
<proteinExistence type="predicted"/>
<name>A0AAW1WI78_RUBAR</name>